<feature type="transmembrane region" description="Helical" evidence="1">
    <location>
        <begin position="65"/>
        <end position="86"/>
    </location>
</feature>
<dbReference type="InterPro" id="IPR050879">
    <property type="entry name" value="Acyltransferase_3"/>
</dbReference>
<protein>
    <submittedName>
        <fullName evidence="3">Peptidoglycan/LPS O-acetylase OafA/YrhL</fullName>
    </submittedName>
</protein>
<evidence type="ECO:0000313" key="4">
    <source>
        <dbReference type="Proteomes" id="UP000245870"/>
    </source>
</evidence>
<proteinExistence type="predicted"/>
<evidence type="ECO:0000259" key="2">
    <source>
        <dbReference type="Pfam" id="PF01757"/>
    </source>
</evidence>
<keyword evidence="4" id="KW-1185">Reference proteome</keyword>
<dbReference type="InterPro" id="IPR002656">
    <property type="entry name" value="Acyl_transf_3_dom"/>
</dbReference>
<dbReference type="GO" id="GO:0000271">
    <property type="term" value="P:polysaccharide biosynthetic process"/>
    <property type="evidence" value="ECO:0007669"/>
    <property type="project" value="TreeGrafter"/>
</dbReference>
<dbReference type="GO" id="GO:0016747">
    <property type="term" value="F:acyltransferase activity, transferring groups other than amino-acyl groups"/>
    <property type="evidence" value="ECO:0007669"/>
    <property type="project" value="InterPro"/>
</dbReference>
<dbReference type="OrthoDB" id="9806160at2"/>
<dbReference type="EMBL" id="QENY01000014">
    <property type="protein sequence ID" value="PVX52717.1"/>
    <property type="molecule type" value="Genomic_DNA"/>
</dbReference>
<organism evidence="3 4">
    <name type="scientific">Hallella colorans</name>
    <dbReference type="NCBI Taxonomy" id="1703337"/>
    <lineage>
        <taxon>Bacteria</taxon>
        <taxon>Pseudomonadati</taxon>
        <taxon>Bacteroidota</taxon>
        <taxon>Bacteroidia</taxon>
        <taxon>Bacteroidales</taxon>
        <taxon>Prevotellaceae</taxon>
        <taxon>Hallella</taxon>
    </lineage>
</organism>
<keyword evidence="1" id="KW-0472">Membrane</keyword>
<accession>A0A2U0U4Z7</accession>
<feature type="transmembrane region" description="Helical" evidence="1">
    <location>
        <begin position="147"/>
        <end position="166"/>
    </location>
</feature>
<evidence type="ECO:0000256" key="1">
    <source>
        <dbReference type="SAM" id="Phobius"/>
    </source>
</evidence>
<dbReference type="Proteomes" id="UP000245870">
    <property type="component" value="Unassembled WGS sequence"/>
</dbReference>
<feature type="transmembrane region" description="Helical" evidence="1">
    <location>
        <begin position="290"/>
        <end position="311"/>
    </location>
</feature>
<reference evidence="3 4" key="1">
    <citation type="submission" date="2018-05" db="EMBL/GenBank/DDBJ databases">
        <title>Genomic Encyclopedia of Type Strains, Phase IV (KMG-IV): sequencing the most valuable type-strain genomes for metagenomic binning, comparative biology and taxonomic classification.</title>
        <authorList>
            <person name="Goeker M."/>
        </authorList>
    </citation>
    <scope>NUCLEOTIDE SEQUENCE [LARGE SCALE GENOMIC DNA]</scope>
    <source>
        <strain evidence="3 4">DSM 100333</strain>
    </source>
</reference>
<comment type="caution">
    <text evidence="3">The sequence shown here is derived from an EMBL/GenBank/DDBJ whole genome shotgun (WGS) entry which is preliminary data.</text>
</comment>
<feature type="transmembrane region" description="Helical" evidence="1">
    <location>
        <begin position="317"/>
        <end position="340"/>
    </location>
</feature>
<keyword evidence="1" id="KW-0812">Transmembrane</keyword>
<name>A0A2U0U4Z7_9BACT</name>
<dbReference type="Pfam" id="PF01757">
    <property type="entry name" value="Acyl_transf_3"/>
    <property type="match status" value="1"/>
</dbReference>
<feature type="transmembrane region" description="Helical" evidence="1">
    <location>
        <begin position="263"/>
        <end position="283"/>
    </location>
</feature>
<sequence length="354" mass="41146">MNTHTTQHHDLKIPLWANAHEDGYRLTLADISTYRGELMGLAMLMIMLFHVPLSSHNPFFGLHRMGNIGVDIFFFLSGVGLWFSWTKNPNYKHFFKRRYLRVYPAWLLMASLYYIPRFKGGDTMAWVDLFGDITINWGFWLHDELTFWYIPAAMMLYLFAPAYMNLIKRDTTYRWLPVVMVVWCVAVQWVAPIHNAVGHLEIFWSRVPIFFIGLGMGERVQQKHSAPLSSVWLLLAVVLIGMGTSIYMEQNLHGKFPLFIERLVYIPVTVCGTWLLGTALRHIDRGARRALAFIGSISLEIYLIHAHFVLRHLPADWSYWITFLACLACTLPLAWAVWLTTSRLTEKIFKTTKK</sequence>
<gene>
    <name evidence="3" type="ORF">C7379_11464</name>
</gene>
<evidence type="ECO:0000313" key="3">
    <source>
        <dbReference type="EMBL" id="PVX52717.1"/>
    </source>
</evidence>
<dbReference type="GO" id="GO:0016020">
    <property type="term" value="C:membrane"/>
    <property type="evidence" value="ECO:0007669"/>
    <property type="project" value="TreeGrafter"/>
</dbReference>
<dbReference type="PANTHER" id="PTHR23028:SF53">
    <property type="entry name" value="ACYL_TRANSF_3 DOMAIN-CONTAINING PROTEIN"/>
    <property type="match status" value="1"/>
</dbReference>
<dbReference type="AlphaFoldDB" id="A0A2U0U4Z7"/>
<dbReference type="PANTHER" id="PTHR23028">
    <property type="entry name" value="ACETYLTRANSFERASE"/>
    <property type="match status" value="1"/>
</dbReference>
<feature type="domain" description="Acyltransferase 3" evidence="2">
    <location>
        <begin position="40"/>
        <end position="338"/>
    </location>
</feature>
<feature type="transmembrane region" description="Helical" evidence="1">
    <location>
        <begin position="34"/>
        <end position="53"/>
    </location>
</feature>
<feature type="transmembrane region" description="Helical" evidence="1">
    <location>
        <begin position="98"/>
        <end position="116"/>
    </location>
</feature>
<keyword evidence="1" id="KW-1133">Transmembrane helix</keyword>
<feature type="transmembrane region" description="Helical" evidence="1">
    <location>
        <begin position="228"/>
        <end position="248"/>
    </location>
</feature>